<dbReference type="AlphaFoldDB" id="A0A1N6HZW7"/>
<accession>A0A1N6HZW7</accession>
<evidence type="ECO:0000313" key="2">
    <source>
        <dbReference type="Proteomes" id="UP000184693"/>
    </source>
</evidence>
<dbReference type="RefSeq" id="WP_074265622.1">
    <property type="nucleotide sequence ID" value="NZ_FSRM01000001.1"/>
</dbReference>
<proteinExistence type="predicted"/>
<gene>
    <name evidence="1" type="ORF">SAMN05444168_3809</name>
</gene>
<name>A0A1N6HZW7_9BURK</name>
<dbReference type="EMBL" id="FSRM01000001">
    <property type="protein sequence ID" value="SIO25261.1"/>
    <property type="molecule type" value="Genomic_DNA"/>
</dbReference>
<dbReference type="OrthoDB" id="9114255at2"/>
<organism evidence="1 2">
    <name type="scientific">Paraburkholderia phenazinium</name>
    <dbReference type="NCBI Taxonomy" id="60549"/>
    <lineage>
        <taxon>Bacteria</taxon>
        <taxon>Pseudomonadati</taxon>
        <taxon>Pseudomonadota</taxon>
        <taxon>Betaproteobacteria</taxon>
        <taxon>Burkholderiales</taxon>
        <taxon>Burkholderiaceae</taxon>
        <taxon>Paraburkholderia</taxon>
    </lineage>
</organism>
<sequence length="121" mass="14055">MNFLILANFKFDRAQERTACGSSVWSHGSRFLLFDDPTRLLEALTVQRMEIVTMLREEGPMTAESIASLQAREKTLVMRDLEALLDLEILDLDRDARYLFGFNGIRVILHYPHRGHMERES</sequence>
<evidence type="ECO:0000313" key="1">
    <source>
        <dbReference type="EMBL" id="SIO25261.1"/>
    </source>
</evidence>
<protein>
    <submittedName>
        <fullName evidence="1">Uncharacterized protein</fullName>
    </submittedName>
</protein>
<dbReference type="InterPro" id="IPR036390">
    <property type="entry name" value="WH_DNA-bd_sf"/>
</dbReference>
<dbReference type="SUPFAM" id="SSF46785">
    <property type="entry name" value="Winged helix' DNA-binding domain"/>
    <property type="match status" value="1"/>
</dbReference>
<dbReference type="Pfam" id="PF25212">
    <property type="entry name" value="HVO_A0114"/>
    <property type="match status" value="1"/>
</dbReference>
<reference evidence="1 2" key="1">
    <citation type="submission" date="2016-11" db="EMBL/GenBank/DDBJ databases">
        <authorList>
            <person name="Jaros S."/>
            <person name="Januszkiewicz K."/>
            <person name="Wedrychowicz H."/>
        </authorList>
    </citation>
    <scope>NUCLEOTIDE SEQUENCE [LARGE SCALE GENOMIC DNA]</scope>
    <source>
        <strain evidence="1 2">GAS86</strain>
    </source>
</reference>
<dbReference type="Proteomes" id="UP000184693">
    <property type="component" value="Unassembled WGS sequence"/>
</dbReference>